<evidence type="ECO:0000313" key="2">
    <source>
        <dbReference type="Proteomes" id="UP000001258"/>
    </source>
</evidence>
<name>Q9KAD1_HALH5</name>
<dbReference type="DNASU" id="891923"/>
<reference evidence="1 2" key="1">
    <citation type="journal article" date="2000" name="Nucleic Acids Res.">
        <title>Complete genome sequence of the alkaliphilic bacterium Bacillus halodurans and genomic sequence comparison with Bacillus subtilis.</title>
        <authorList>
            <person name="Takami H."/>
            <person name="Nakasone K."/>
            <person name="Takaki Y."/>
            <person name="Maeno G."/>
            <person name="Sasaki R."/>
            <person name="Masui N."/>
            <person name="Fuji F."/>
            <person name="Hirama C."/>
            <person name="Nakamura Y."/>
            <person name="Ogasawara N."/>
            <person name="Kuhara S."/>
            <person name="Horikoshi K."/>
        </authorList>
    </citation>
    <scope>NUCLEOTIDE SEQUENCE [LARGE SCALE GENOMIC DNA]</scope>
    <source>
        <strain evidence="2">ATCC BAA-125 / DSM 18197 / FERM 7344 / JCM 9153 / C-125</strain>
    </source>
</reference>
<evidence type="ECO:0007829" key="3">
    <source>
        <dbReference type="PDB" id="2RBD"/>
    </source>
</evidence>
<dbReference type="Pfam" id="PF11553">
    <property type="entry name" value="DUF3231"/>
    <property type="match status" value="1"/>
</dbReference>
<dbReference type="EMBL" id="BA000004">
    <property type="protein sequence ID" value="BAB06077.1"/>
    <property type="molecule type" value="Genomic_DNA"/>
</dbReference>
<organism evidence="1 2">
    <name type="scientific">Halalkalibacterium halodurans (strain ATCC BAA-125 / DSM 18197 / FERM 7344 / JCM 9153 / C-125)</name>
    <name type="common">Bacillus halodurans</name>
    <dbReference type="NCBI Taxonomy" id="272558"/>
    <lineage>
        <taxon>Bacteria</taxon>
        <taxon>Bacillati</taxon>
        <taxon>Bacillota</taxon>
        <taxon>Bacilli</taxon>
        <taxon>Bacillales</taxon>
        <taxon>Bacillaceae</taxon>
        <taxon>Halalkalibacterium (ex Joshi et al. 2022)</taxon>
    </lineage>
</organism>
<dbReference type="KEGG" id="bha:BH2358"/>
<dbReference type="PDB" id="2RBD">
    <property type="method" value="X-ray"/>
    <property type="resolution" value="1.54 A"/>
    <property type="chains" value="A/B=1-170"/>
</dbReference>
<dbReference type="PDBsum" id="2RBD"/>
<reference evidence="3" key="2">
    <citation type="submission" date="2007-09" db="PDB data bank">
        <title>Crystal structure of a domain with unknown function and a ferritin-like fold (NP_243224.1) from Bacillus halodurans at 1.54 A resolution.</title>
        <authorList>
            <consortium name="Joint Center for Structural Genomics (JCSG)"/>
        </authorList>
    </citation>
    <scope>X-RAY CRYSTALLOGRAPHY (1.54 ANGSTROMS)</scope>
</reference>
<dbReference type="InterPro" id="IPR021617">
    <property type="entry name" value="DUF3231"/>
</dbReference>
<dbReference type="PIR" id="F83944">
    <property type="entry name" value="F83944"/>
</dbReference>
<protein>
    <submittedName>
        <fullName evidence="1">BH2358 protein</fullName>
    </submittedName>
</protein>
<keyword evidence="3" id="KW-0002">3D-structure</keyword>
<keyword evidence="2" id="KW-1185">Reference proteome</keyword>
<gene>
    <name evidence="1" type="ordered locus">BH2358</name>
</gene>
<dbReference type="AlphaFoldDB" id="Q9KAD1"/>
<evidence type="ECO:0000313" key="1">
    <source>
        <dbReference type="EMBL" id="BAB06077.1"/>
    </source>
</evidence>
<dbReference type="Proteomes" id="UP000001258">
    <property type="component" value="Chromosome"/>
</dbReference>
<accession>Q9KAD1</accession>
<dbReference type="EvolutionaryTrace" id="Q9KAD1"/>
<dbReference type="eggNOG" id="ENOG502ZBP3">
    <property type="taxonomic scope" value="Bacteria"/>
</dbReference>
<dbReference type="STRING" id="272558.gene:10728256"/>
<proteinExistence type="evidence at protein level"/>
<dbReference type="RefSeq" id="WP_010898512.1">
    <property type="nucleotide sequence ID" value="NC_002570.2"/>
</dbReference>
<dbReference type="Gene3D" id="1.20.1260.10">
    <property type="match status" value="1"/>
</dbReference>
<dbReference type="SMR" id="Q9KAD1"/>
<dbReference type="OrthoDB" id="1934429at2"/>
<sequence>MGILSGNPQDEPLHYGEVFSTWTYLSTNNGLINGYRSFINHTGDEDLKNLIDEAIQAMQDENHQLEELLRSNGVGLPPAPPDRPAARLDDIPVGARFNDPEISATISMDVAKGLVTCSQIIGQSIREDVALMFSQFHMAKVQFGGKMLKLNKNKGWLIPPPLHSDRPIKE</sequence>
<dbReference type="HOGENOM" id="CLU_127503_0_0_9"/>
<dbReference type="InterPro" id="IPR012347">
    <property type="entry name" value="Ferritin-like"/>
</dbReference>